<dbReference type="STRING" id="139420.A0A371DIM5"/>
<dbReference type="InterPro" id="IPR003593">
    <property type="entry name" value="AAA+_ATPase"/>
</dbReference>
<gene>
    <name evidence="2" type="ORF">OH76DRAFT_1400735</name>
</gene>
<dbReference type="Gene3D" id="3.40.50.300">
    <property type="entry name" value="P-loop containing nucleotide triphosphate hydrolases"/>
    <property type="match status" value="1"/>
</dbReference>
<dbReference type="InterPro" id="IPR027417">
    <property type="entry name" value="P-loop_NTPase"/>
</dbReference>
<keyword evidence="3" id="KW-1185">Reference proteome</keyword>
<dbReference type="GO" id="GO:0005524">
    <property type="term" value="F:ATP binding"/>
    <property type="evidence" value="ECO:0007669"/>
    <property type="project" value="InterPro"/>
</dbReference>
<dbReference type="InterPro" id="IPR054289">
    <property type="entry name" value="DUF7025"/>
</dbReference>
<dbReference type="SUPFAM" id="SSF52540">
    <property type="entry name" value="P-loop containing nucleoside triphosphate hydrolases"/>
    <property type="match status" value="1"/>
</dbReference>
<dbReference type="EMBL" id="KZ857391">
    <property type="protein sequence ID" value="RDX52358.1"/>
    <property type="molecule type" value="Genomic_DNA"/>
</dbReference>
<keyword evidence="2" id="KW-0378">Hydrolase</keyword>
<protein>
    <submittedName>
        <fullName evidence="2">P-loop containing nucleoside triphosphate hydrolase protein</fullName>
    </submittedName>
</protein>
<sequence>MEHSHQPDSSPASSSPLETIKYVDRVYRKDERRYAHTDTDAAIAGSPAERAQPLSDLTKDYDTSWKNYHFVVERDISIESSVSFTLMIQNPELLEACKSVMGTVPGVSWTATPVPLSPRLLVAFFPQFKQHEASLLTGPTSLENTQTLTALKVLLAYLEHHYSTTLATIDKLATHRETTFDLLDTVFVPGNLLVTSCPTTGEPWVVRLHRGFQEAKTGGEVCYKLVCEYLGAKSDYDPDHASADTILLSEDAFQMYSHTIELESFTGVAKITTLRAYPVKYHSNWSELSSQLVERGRKWAALSIGQHHMQYCGMAVGTSSSWSVNSRIIIDKAYYFGQRSKLSQAKKPDVSHATSEAQGVSSDAQATIVPLSNEKLSLATPILYGYSLVENEWMRFNVRHVSPIEWNDEAFSGLILPVESHKDLLRALVDAHASGSDTVAPDFVRGKGRGLIIGLHGPPGVGKTLSAEATSEHLRRPLMSLTSGKLSDGATVEVNLRKTLDMAGIWRAILLIDEADVFLERRAAHDLERNALVSAFLTQLETYSGIVFLTTNRLETFDEAMLSRMHLKLTFGPLTGPTKSTLWRAFLKKAGMPVARIPALAKLHADKDLNGRQIRNICQLARYIAQGLKEQLSAEHVERALDLSLDGGAE</sequence>
<dbReference type="GO" id="GO:0016887">
    <property type="term" value="F:ATP hydrolysis activity"/>
    <property type="evidence" value="ECO:0007669"/>
    <property type="project" value="InterPro"/>
</dbReference>
<proteinExistence type="predicted"/>
<name>A0A371DIM5_9APHY</name>
<dbReference type="Pfam" id="PF22942">
    <property type="entry name" value="DUF7025"/>
    <property type="match status" value="1"/>
</dbReference>
<evidence type="ECO:0000259" key="1">
    <source>
        <dbReference type="SMART" id="SM00382"/>
    </source>
</evidence>
<organism evidence="2 3">
    <name type="scientific">Lentinus brumalis</name>
    <dbReference type="NCBI Taxonomy" id="2498619"/>
    <lineage>
        <taxon>Eukaryota</taxon>
        <taxon>Fungi</taxon>
        <taxon>Dikarya</taxon>
        <taxon>Basidiomycota</taxon>
        <taxon>Agaricomycotina</taxon>
        <taxon>Agaricomycetes</taxon>
        <taxon>Polyporales</taxon>
        <taxon>Polyporaceae</taxon>
        <taxon>Lentinus</taxon>
    </lineage>
</organism>
<dbReference type="SMART" id="SM00382">
    <property type="entry name" value="AAA"/>
    <property type="match status" value="1"/>
</dbReference>
<dbReference type="Pfam" id="PF00004">
    <property type="entry name" value="AAA"/>
    <property type="match status" value="1"/>
</dbReference>
<evidence type="ECO:0000313" key="2">
    <source>
        <dbReference type="EMBL" id="RDX52358.1"/>
    </source>
</evidence>
<dbReference type="CDD" id="cd19481">
    <property type="entry name" value="RecA-like_protease"/>
    <property type="match status" value="1"/>
</dbReference>
<dbReference type="PANTHER" id="PTHR46411">
    <property type="entry name" value="FAMILY ATPASE, PUTATIVE-RELATED"/>
    <property type="match status" value="1"/>
</dbReference>
<reference evidence="2 3" key="1">
    <citation type="journal article" date="2018" name="Biotechnol. Biofuels">
        <title>Integrative visual omics of the white-rot fungus Polyporus brumalis exposes the biotechnological potential of its oxidative enzymes for delignifying raw plant biomass.</title>
        <authorList>
            <person name="Miyauchi S."/>
            <person name="Rancon A."/>
            <person name="Drula E."/>
            <person name="Hage H."/>
            <person name="Chaduli D."/>
            <person name="Favel A."/>
            <person name="Grisel S."/>
            <person name="Henrissat B."/>
            <person name="Herpoel-Gimbert I."/>
            <person name="Ruiz-Duenas F.J."/>
            <person name="Chevret D."/>
            <person name="Hainaut M."/>
            <person name="Lin J."/>
            <person name="Wang M."/>
            <person name="Pangilinan J."/>
            <person name="Lipzen A."/>
            <person name="Lesage-Meessen L."/>
            <person name="Navarro D."/>
            <person name="Riley R."/>
            <person name="Grigoriev I.V."/>
            <person name="Zhou S."/>
            <person name="Raouche S."/>
            <person name="Rosso M.N."/>
        </authorList>
    </citation>
    <scope>NUCLEOTIDE SEQUENCE [LARGE SCALE GENOMIC DNA]</scope>
    <source>
        <strain evidence="2 3">BRFM 1820</strain>
    </source>
</reference>
<accession>A0A371DIM5</accession>
<dbReference type="AlphaFoldDB" id="A0A371DIM5"/>
<feature type="domain" description="AAA+ ATPase" evidence="1">
    <location>
        <begin position="449"/>
        <end position="573"/>
    </location>
</feature>
<dbReference type="PANTHER" id="PTHR46411:SF3">
    <property type="entry name" value="AAA+ ATPASE DOMAIN-CONTAINING PROTEIN"/>
    <property type="match status" value="1"/>
</dbReference>
<evidence type="ECO:0000313" key="3">
    <source>
        <dbReference type="Proteomes" id="UP000256964"/>
    </source>
</evidence>
<dbReference type="InterPro" id="IPR003959">
    <property type="entry name" value="ATPase_AAA_core"/>
</dbReference>
<dbReference type="OrthoDB" id="10042665at2759"/>
<dbReference type="Proteomes" id="UP000256964">
    <property type="component" value="Unassembled WGS sequence"/>
</dbReference>